<dbReference type="Pfam" id="PF06996">
    <property type="entry name" value="T6SS_TssG"/>
    <property type="match status" value="1"/>
</dbReference>
<sequence length="372" mass="42087">MTSLPPALPTRHLEAEREALWRDLAERPGHQDFFLTLRRIEALHPELPRLGEAMRPSDEPLRVGQPPELSFAPANVTGVIQTPKGRRWLMQRAFGLTGPNGALPIHLTEFARERAHQHGDQALARFLDHLTHRFALLFYRAWARAQPTVGFDHLNDSRYARWIGSLFGIGNETLLKRDAAGDMPKLLFAGRLARATRDADGLLCWLRAEFDVPVRIEQWCGHWMALGRAERSRLSKRDGQPLGGGAVLGGSVWDVQHKFRIVIGPLDLPRYHDFLPGGRDLARLHAMVRQWVGLEFEWDLRLVLRRQQVPRAHLGRRTTPLGRASWLGHYRREQDAGDLLLDAERILRTRRTPSAPAASPPPPPFGATQGTP</sequence>
<dbReference type="EMBL" id="JAGQDD010000004">
    <property type="protein sequence ID" value="MBQ0930383.1"/>
    <property type="molecule type" value="Genomic_DNA"/>
</dbReference>
<reference evidence="2 3" key="1">
    <citation type="submission" date="2021-04" db="EMBL/GenBank/DDBJ databases">
        <title>The genome sequence of Ideonella sp. 3Y2.</title>
        <authorList>
            <person name="Liu Y."/>
        </authorList>
    </citation>
    <scope>NUCLEOTIDE SEQUENCE [LARGE SCALE GENOMIC DNA]</scope>
    <source>
        <strain evidence="2 3">3Y2</strain>
    </source>
</reference>
<dbReference type="RefSeq" id="WP_210853062.1">
    <property type="nucleotide sequence ID" value="NZ_JAGQDD010000004.1"/>
</dbReference>
<dbReference type="NCBIfam" id="TIGR03347">
    <property type="entry name" value="VI_chp_1"/>
    <property type="match status" value="1"/>
</dbReference>
<dbReference type="Proteomes" id="UP000676246">
    <property type="component" value="Unassembled WGS sequence"/>
</dbReference>
<evidence type="ECO:0000256" key="1">
    <source>
        <dbReference type="SAM" id="MobiDB-lite"/>
    </source>
</evidence>
<dbReference type="InterPro" id="IPR010732">
    <property type="entry name" value="T6SS_TssG-like"/>
</dbReference>
<comment type="caution">
    <text evidence="2">The sequence shown here is derived from an EMBL/GenBank/DDBJ whole genome shotgun (WGS) entry which is preliminary data.</text>
</comment>
<dbReference type="PANTHER" id="PTHR35564:SF4">
    <property type="entry name" value="CYTOPLASMIC PROTEIN"/>
    <property type="match status" value="1"/>
</dbReference>
<evidence type="ECO:0000313" key="3">
    <source>
        <dbReference type="Proteomes" id="UP000676246"/>
    </source>
</evidence>
<evidence type="ECO:0000313" key="2">
    <source>
        <dbReference type="EMBL" id="MBQ0930383.1"/>
    </source>
</evidence>
<name>A0A940Y9Z7_9BURK</name>
<organism evidence="2 3">
    <name type="scientific">Ideonella alba</name>
    <dbReference type="NCBI Taxonomy" id="2824118"/>
    <lineage>
        <taxon>Bacteria</taxon>
        <taxon>Pseudomonadati</taxon>
        <taxon>Pseudomonadota</taxon>
        <taxon>Betaproteobacteria</taxon>
        <taxon>Burkholderiales</taxon>
        <taxon>Sphaerotilaceae</taxon>
        <taxon>Ideonella</taxon>
    </lineage>
</organism>
<proteinExistence type="predicted"/>
<keyword evidence="3" id="KW-1185">Reference proteome</keyword>
<dbReference type="PANTHER" id="PTHR35564">
    <property type="match status" value="1"/>
</dbReference>
<dbReference type="AlphaFoldDB" id="A0A940Y9Z7"/>
<feature type="region of interest" description="Disordered" evidence="1">
    <location>
        <begin position="350"/>
        <end position="372"/>
    </location>
</feature>
<accession>A0A940Y9Z7</accession>
<protein>
    <submittedName>
        <fullName evidence="2">Type VI secretion system baseplate subunit TssG</fullName>
    </submittedName>
</protein>
<gene>
    <name evidence="2" type="primary">tssG</name>
    <name evidence="2" type="ORF">KAK03_07770</name>
</gene>